<gene>
    <name evidence="2" type="ORF">PGT21_014283</name>
    <name evidence="1" type="ORF">PGTUg99_036777</name>
</gene>
<dbReference type="Proteomes" id="UP000324748">
    <property type="component" value="Unassembled WGS sequence"/>
</dbReference>
<dbReference type="PANTHER" id="PTHR33069:SF3">
    <property type="entry name" value="DYNEIN HEAVY CHAIN TAIL DOMAIN-CONTAINING PROTEIN"/>
    <property type="match status" value="1"/>
</dbReference>
<sequence>MEIEITQVATVAELVRAFKSNHPDGRSEQEDMEISFKATRQLRQRVSWLMGGLRANQLREDTWGKHSWLRLRNDIPYKLRQVFLPALQESLRNLSLTFERFDPTAPNPSWWYEAFLDNLIDIDDRVEQLDVPMRSIRKTYEPEQGSLGDHPNVEHSTYHRVATAETLLSRFMYEKLEMGLLYQCANFFSGFGMSNPFGGVPSASQKHLYVTASITERIPKIIKKVDPIIEWLQKSLLDLSKAEWQELIEKFEESFELLRKPIRFKADRYYDSGSESDDEPAMVHGTLGKFVQATVPLIGLARIYFNKLLRSNTSSRLIFVRPSMNIEDTQLKLLLRGSAKIAQHIQRLTYNITRWPTRRRQTVGMLVDIIRGFTQFSTILEKYWDSLLERNDPLVDREMIQDARHWLNTWTSLFFDISCKAMQATGCKYTCPPRITIKDTANKDVDMED</sequence>
<dbReference type="EMBL" id="VDEP01000505">
    <property type="protein sequence ID" value="KAA1068733.1"/>
    <property type="molecule type" value="Genomic_DNA"/>
</dbReference>
<proteinExistence type="predicted"/>
<reference evidence="3 4" key="1">
    <citation type="submission" date="2019-05" db="EMBL/GenBank/DDBJ databases">
        <title>Emergence of the Ug99 lineage of the wheat stem rust pathogen through somatic hybridization.</title>
        <authorList>
            <person name="Li F."/>
            <person name="Upadhyaya N.M."/>
            <person name="Sperschneider J."/>
            <person name="Matny O."/>
            <person name="Nguyen-Phuc H."/>
            <person name="Mago R."/>
            <person name="Raley C."/>
            <person name="Miller M.E."/>
            <person name="Silverstein K.A.T."/>
            <person name="Henningsen E."/>
            <person name="Hirsch C.D."/>
            <person name="Visser B."/>
            <person name="Pretorius Z.A."/>
            <person name="Steffenson B.J."/>
            <person name="Schwessinger B."/>
            <person name="Dodds P.N."/>
            <person name="Figueroa M."/>
        </authorList>
    </citation>
    <scope>NUCLEOTIDE SEQUENCE [LARGE SCALE GENOMIC DNA]</scope>
    <source>
        <strain evidence="2">21-0</strain>
        <strain evidence="1 4">Ug99</strain>
    </source>
</reference>
<protein>
    <submittedName>
        <fullName evidence="1">Uncharacterized protein</fullName>
    </submittedName>
</protein>
<comment type="caution">
    <text evidence="1">The sequence shown here is derived from an EMBL/GenBank/DDBJ whole genome shotgun (WGS) entry which is preliminary data.</text>
</comment>
<accession>A0A5B0LXY0</accession>
<evidence type="ECO:0000313" key="2">
    <source>
        <dbReference type="EMBL" id="KAA1104188.1"/>
    </source>
</evidence>
<dbReference type="EMBL" id="VSWC01000041">
    <property type="protein sequence ID" value="KAA1104188.1"/>
    <property type="molecule type" value="Genomic_DNA"/>
</dbReference>
<dbReference type="Proteomes" id="UP000325313">
    <property type="component" value="Unassembled WGS sequence"/>
</dbReference>
<evidence type="ECO:0000313" key="1">
    <source>
        <dbReference type="EMBL" id="KAA1068733.1"/>
    </source>
</evidence>
<name>A0A5B0LXY0_PUCGR</name>
<evidence type="ECO:0000313" key="4">
    <source>
        <dbReference type="Proteomes" id="UP000325313"/>
    </source>
</evidence>
<keyword evidence="3" id="KW-1185">Reference proteome</keyword>
<organism evidence="1 4">
    <name type="scientific">Puccinia graminis f. sp. tritici</name>
    <dbReference type="NCBI Taxonomy" id="56615"/>
    <lineage>
        <taxon>Eukaryota</taxon>
        <taxon>Fungi</taxon>
        <taxon>Dikarya</taxon>
        <taxon>Basidiomycota</taxon>
        <taxon>Pucciniomycotina</taxon>
        <taxon>Pucciniomycetes</taxon>
        <taxon>Pucciniales</taxon>
        <taxon>Pucciniaceae</taxon>
        <taxon>Puccinia</taxon>
    </lineage>
</organism>
<evidence type="ECO:0000313" key="3">
    <source>
        <dbReference type="Proteomes" id="UP000324748"/>
    </source>
</evidence>
<dbReference type="OrthoDB" id="2497268at2759"/>
<dbReference type="AlphaFoldDB" id="A0A5B0LXY0"/>
<dbReference type="PANTHER" id="PTHR33069">
    <property type="entry name" value="CHROMOSOME 7, WHOLE GENOME SHOTGUN SEQUENCE-RELATED"/>
    <property type="match status" value="1"/>
</dbReference>